<proteinExistence type="predicted"/>
<gene>
    <name evidence="2" type="ORF">SO3561_04377</name>
</gene>
<keyword evidence="3" id="KW-1185">Reference proteome</keyword>
<evidence type="ECO:0000256" key="1">
    <source>
        <dbReference type="SAM" id="MobiDB-lite"/>
    </source>
</evidence>
<feature type="region of interest" description="Disordered" evidence="1">
    <location>
        <begin position="149"/>
        <end position="169"/>
    </location>
</feature>
<evidence type="ECO:0000313" key="2">
    <source>
        <dbReference type="EMBL" id="GAX52858.1"/>
    </source>
</evidence>
<comment type="caution">
    <text evidence="2">The sequence shown here is derived from an EMBL/GenBank/DDBJ whole genome shotgun (WGS) entry which is preliminary data.</text>
</comment>
<protein>
    <submittedName>
        <fullName evidence="2">Uncharacterized protein</fullName>
    </submittedName>
</protein>
<name>A0A250VF80_STROL</name>
<evidence type="ECO:0000313" key="3">
    <source>
        <dbReference type="Proteomes" id="UP000217446"/>
    </source>
</evidence>
<dbReference type="RefSeq" id="WP_067365547.1">
    <property type="nucleotide sequence ID" value="NZ_BDQI01000008.1"/>
</dbReference>
<dbReference type="AlphaFoldDB" id="A0A250VF80"/>
<reference evidence="3" key="1">
    <citation type="submission" date="2017-05" db="EMBL/GenBank/DDBJ databases">
        <title>Streptomyces olivochromogenes NBRC 3561 whole genome shotgun sequence.</title>
        <authorList>
            <person name="Dohra H."/>
            <person name="Kodani S."/>
        </authorList>
    </citation>
    <scope>NUCLEOTIDE SEQUENCE [LARGE SCALE GENOMIC DNA]</scope>
    <source>
        <strain evidence="3">NBRC 3561</strain>
    </source>
</reference>
<organism evidence="2 3">
    <name type="scientific">Streptomyces olivochromogenes</name>
    <dbReference type="NCBI Taxonomy" id="1963"/>
    <lineage>
        <taxon>Bacteria</taxon>
        <taxon>Bacillati</taxon>
        <taxon>Actinomycetota</taxon>
        <taxon>Actinomycetes</taxon>
        <taxon>Kitasatosporales</taxon>
        <taxon>Streptomycetaceae</taxon>
        <taxon>Streptomyces</taxon>
    </lineage>
</organism>
<dbReference type="STRING" id="1963.AQJ27_10920"/>
<dbReference type="Proteomes" id="UP000217446">
    <property type="component" value="Unassembled WGS sequence"/>
</dbReference>
<accession>A0A250VF80</accession>
<dbReference type="EMBL" id="BDQI01000008">
    <property type="protein sequence ID" value="GAX52858.1"/>
    <property type="molecule type" value="Genomic_DNA"/>
</dbReference>
<sequence length="169" mass="17748">MIGLVTELARQQLAAQEAALKGARYREVEEADGTTRLIPARMGTAPLLAASDPEADEEMDDKAENGAFKAMAPGVSSNPRATLVMQGHGPAVDAMAGHVYRMQRNAQMPTPLADLQTTEPAAYAGPTFAPGTATVQQQNHRTPTGVFPQAHAPGQVPFHVAPNNIGGAR</sequence>